<gene>
    <name evidence="2" type="ORF">J2S35_000405</name>
</gene>
<sequence length="500" mass="53140">MKRVVMVLPRIPVLPRAAAPAEAQSELTARLDALLNEFEAPSEFSPEALADAERAIAAHAAGQGAPSVDLRDVPFVTVDPASSTDLDQAVFLARAGAGYLVRYAIADVPSFVEPGSALDAETRERGQTIYLPHRRIGLHPGAISEDAGSLLPNVDRWAYVFTFELGEDAGVSRMEVERAVIRSTAKLSYEGVQADLDSGSPSEFASLLREVGEKRIELERQRGGASLNLPEQEVEIAESGRIVLTSRAPLPVETFNAQISLMTGLETGRLFVEHGVGLLRTMPAPGREALAEFRARVKALGTPWPEGVPYGEFLRSLDTSDPHQLAAMYAAGSLFRGAGYLALPSGEDDDGAALIQAALGAPYAHTTAPLRRLVDRFALVVVEALSASRPVPPEVLDALPQLPALMKASDQRAGQVQRAALDLVEAFVLSSRVGEVFSAEVTSSSKGKAAIQIADPAVSARVSTDATPGSQVRVRLAGVDLDARTLSFEVVGPQETQQTS</sequence>
<proteinExistence type="predicted"/>
<accession>A0AAE3YE18</accession>
<protein>
    <submittedName>
        <fullName evidence="2">Exoribonuclease R</fullName>
    </submittedName>
</protein>
<dbReference type="RefSeq" id="WP_343826540.1">
    <property type="nucleotide sequence ID" value="NZ_BAAAIU010000024.1"/>
</dbReference>
<dbReference type="GO" id="GO:0006402">
    <property type="term" value="P:mRNA catabolic process"/>
    <property type="evidence" value="ECO:0007669"/>
    <property type="project" value="TreeGrafter"/>
</dbReference>
<dbReference type="InterPro" id="IPR050180">
    <property type="entry name" value="RNR_Ribonuclease"/>
</dbReference>
<dbReference type="AlphaFoldDB" id="A0AAE3YE18"/>
<dbReference type="SUPFAM" id="SSF50249">
    <property type="entry name" value="Nucleic acid-binding proteins"/>
    <property type="match status" value="1"/>
</dbReference>
<dbReference type="Pfam" id="PF18614">
    <property type="entry name" value="RNase_II_C_S1"/>
    <property type="match status" value="1"/>
</dbReference>
<dbReference type="GO" id="GO:0000932">
    <property type="term" value="C:P-body"/>
    <property type="evidence" value="ECO:0007669"/>
    <property type="project" value="TreeGrafter"/>
</dbReference>
<evidence type="ECO:0000313" key="3">
    <source>
        <dbReference type="Proteomes" id="UP001247307"/>
    </source>
</evidence>
<evidence type="ECO:0000313" key="2">
    <source>
        <dbReference type="EMBL" id="MDR6891465.1"/>
    </source>
</evidence>
<dbReference type="InterPro" id="IPR001900">
    <property type="entry name" value="RNase_II/R"/>
</dbReference>
<dbReference type="EMBL" id="JAVDUI010000001">
    <property type="protein sequence ID" value="MDR6891465.1"/>
    <property type="molecule type" value="Genomic_DNA"/>
</dbReference>
<name>A0AAE3YE18_9MICC</name>
<feature type="domain" description="RNB" evidence="1">
    <location>
        <begin position="67"/>
        <end position="388"/>
    </location>
</feature>
<keyword evidence="3" id="KW-1185">Reference proteome</keyword>
<dbReference type="SMART" id="SM00955">
    <property type="entry name" value="RNB"/>
    <property type="match status" value="1"/>
</dbReference>
<dbReference type="Pfam" id="PF00773">
    <property type="entry name" value="RNB"/>
    <property type="match status" value="1"/>
</dbReference>
<dbReference type="GO" id="GO:0000175">
    <property type="term" value="F:3'-5'-RNA exonuclease activity"/>
    <property type="evidence" value="ECO:0007669"/>
    <property type="project" value="TreeGrafter"/>
</dbReference>
<comment type="caution">
    <text evidence="2">The sequence shown here is derived from an EMBL/GenBank/DDBJ whole genome shotgun (WGS) entry which is preliminary data.</text>
</comment>
<dbReference type="Proteomes" id="UP001247307">
    <property type="component" value="Unassembled WGS sequence"/>
</dbReference>
<dbReference type="InterPro" id="IPR012340">
    <property type="entry name" value="NA-bd_OB-fold"/>
</dbReference>
<dbReference type="GO" id="GO:0003723">
    <property type="term" value="F:RNA binding"/>
    <property type="evidence" value="ECO:0007669"/>
    <property type="project" value="InterPro"/>
</dbReference>
<dbReference type="PANTHER" id="PTHR23355">
    <property type="entry name" value="RIBONUCLEASE"/>
    <property type="match status" value="1"/>
</dbReference>
<reference evidence="2" key="1">
    <citation type="submission" date="2023-07" db="EMBL/GenBank/DDBJ databases">
        <title>Sequencing the genomes of 1000 actinobacteria strains.</title>
        <authorList>
            <person name="Klenk H.-P."/>
        </authorList>
    </citation>
    <scope>NUCLEOTIDE SEQUENCE</scope>
    <source>
        <strain evidence="2">DSM 13988</strain>
    </source>
</reference>
<dbReference type="InterPro" id="IPR040596">
    <property type="entry name" value="RNase_II_C_S1"/>
</dbReference>
<evidence type="ECO:0000259" key="1">
    <source>
        <dbReference type="SMART" id="SM00955"/>
    </source>
</evidence>
<dbReference type="PANTHER" id="PTHR23355:SF42">
    <property type="entry name" value="RIBONUCLEASE II, CHLOROPLASTIC_MITOCHONDRIAL"/>
    <property type="match status" value="1"/>
</dbReference>
<organism evidence="2 3">
    <name type="scientific">Falsarthrobacter nasiphocae</name>
    <dbReference type="NCBI Taxonomy" id="189863"/>
    <lineage>
        <taxon>Bacteria</taxon>
        <taxon>Bacillati</taxon>
        <taxon>Actinomycetota</taxon>
        <taxon>Actinomycetes</taxon>
        <taxon>Micrococcales</taxon>
        <taxon>Micrococcaceae</taxon>
        <taxon>Falsarthrobacter</taxon>
    </lineage>
</organism>